<dbReference type="InterPro" id="IPR026045">
    <property type="entry name" value="Ferric-bd"/>
</dbReference>
<organism evidence="5 6">
    <name type="scientific">Methylopila henanensis</name>
    <dbReference type="NCBI Taxonomy" id="873516"/>
    <lineage>
        <taxon>Bacteria</taxon>
        <taxon>Pseudomonadati</taxon>
        <taxon>Pseudomonadota</taxon>
        <taxon>Alphaproteobacteria</taxon>
        <taxon>Hyphomicrobiales</taxon>
        <taxon>Methylopilaceae</taxon>
        <taxon>Methylopila</taxon>
    </lineage>
</organism>
<proteinExistence type="inferred from homology"/>
<comment type="caution">
    <text evidence="5">The sequence shown here is derived from an EMBL/GenBank/DDBJ whole genome shotgun (WGS) entry which is preliminary data.</text>
</comment>
<name>A0ABW4K907_9HYPH</name>
<evidence type="ECO:0000256" key="2">
    <source>
        <dbReference type="ARBA" id="ARBA00022729"/>
    </source>
</evidence>
<accession>A0ABW4K907</accession>
<reference evidence="6" key="1">
    <citation type="journal article" date="2019" name="Int. J. Syst. Evol. Microbiol.">
        <title>The Global Catalogue of Microorganisms (GCM) 10K type strain sequencing project: providing services to taxonomists for standard genome sequencing and annotation.</title>
        <authorList>
            <consortium name="The Broad Institute Genomics Platform"/>
            <consortium name="The Broad Institute Genome Sequencing Center for Infectious Disease"/>
            <person name="Wu L."/>
            <person name="Ma J."/>
        </authorList>
    </citation>
    <scope>NUCLEOTIDE SEQUENCE [LARGE SCALE GENOMIC DNA]</scope>
    <source>
        <strain evidence="6">KCTC 23707</strain>
    </source>
</reference>
<evidence type="ECO:0000256" key="4">
    <source>
        <dbReference type="SAM" id="SignalP"/>
    </source>
</evidence>
<protein>
    <submittedName>
        <fullName evidence="5">Extracellular solute-binding protein</fullName>
    </submittedName>
</protein>
<dbReference type="InterPro" id="IPR006059">
    <property type="entry name" value="SBP"/>
</dbReference>
<keyword evidence="2 4" id="KW-0732">Signal</keyword>
<evidence type="ECO:0000313" key="5">
    <source>
        <dbReference type="EMBL" id="MFD1703452.1"/>
    </source>
</evidence>
<evidence type="ECO:0000256" key="1">
    <source>
        <dbReference type="ARBA" id="ARBA00008520"/>
    </source>
</evidence>
<dbReference type="PANTHER" id="PTHR30006">
    <property type="entry name" value="THIAMINE-BINDING PERIPLASMIC PROTEIN-RELATED"/>
    <property type="match status" value="1"/>
</dbReference>
<dbReference type="PIRSF" id="PIRSF002825">
    <property type="entry name" value="CfbpA"/>
    <property type="match status" value="1"/>
</dbReference>
<dbReference type="Pfam" id="PF01547">
    <property type="entry name" value="SBP_bac_1"/>
    <property type="match status" value="1"/>
</dbReference>
<dbReference type="Gene3D" id="3.40.190.10">
    <property type="entry name" value="Periplasmic binding protein-like II"/>
    <property type="match status" value="2"/>
</dbReference>
<comment type="similarity">
    <text evidence="1">Belongs to the bacterial solute-binding protein 1 family.</text>
</comment>
<feature type="chain" id="PRO_5046754644" evidence="4">
    <location>
        <begin position="25"/>
        <end position="342"/>
    </location>
</feature>
<keyword evidence="3" id="KW-0574">Periplasm</keyword>
<dbReference type="PANTHER" id="PTHR30006:SF15">
    <property type="entry name" value="IRON-UTILIZATION PERIPLASMIC PROTEIN"/>
    <property type="match status" value="1"/>
</dbReference>
<evidence type="ECO:0000313" key="6">
    <source>
        <dbReference type="Proteomes" id="UP001597308"/>
    </source>
</evidence>
<sequence length="342" mass="36412">MTARLFSRLAAACALFGAATPALAAEVNIYTTREPGLIQPMLDAYTKETGTKVNAIFIKEGLAERVAAEGAASPADILMVVDYGNLIDLVDKGLAQPVKSAALETAIPPAFRDPEGRWFATSMRARVVYASKDRLPDLKALTYEELADPKWKGKICIRSGQHPYNTSLIAAVIDKDGKDGAKAWLTGLKANLARKPSGGDREGAKDILAGTCDLAVGNSYYVGLMRSGKGGAEQKTWADSINVILPTFAKSGGTHANVAGAVVAKNAPNRDEAVKLLEFLVTDEGQKLFAETNYEYPVKAGAKTDPIVEAFGTFKPDDHPLVEIAKNRKAAAALVDEVGFND</sequence>
<dbReference type="SUPFAM" id="SSF53850">
    <property type="entry name" value="Periplasmic binding protein-like II"/>
    <property type="match status" value="1"/>
</dbReference>
<feature type="signal peptide" evidence="4">
    <location>
        <begin position="1"/>
        <end position="24"/>
    </location>
</feature>
<gene>
    <name evidence="5" type="ORF">ACFSCV_10590</name>
</gene>
<dbReference type="RefSeq" id="WP_378799560.1">
    <property type="nucleotide sequence ID" value="NZ_JBHUER010000008.1"/>
</dbReference>
<dbReference type="EMBL" id="JBHUER010000008">
    <property type="protein sequence ID" value="MFD1703452.1"/>
    <property type="molecule type" value="Genomic_DNA"/>
</dbReference>
<evidence type="ECO:0000256" key="3">
    <source>
        <dbReference type="ARBA" id="ARBA00022764"/>
    </source>
</evidence>
<dbReference type="Proteomes" id="UP001597308">
    <property type="component" value="Unassembled WGS sequence"/>
</dbReference>
<keyword evidence="6" id="KW-1185">Reference proteome</keyword>